<dbReference type="SUPFAM" id="SSF56954">
    <property type="entry name" value="Outer membrane efflux proteins (OEP)"/>
    <property type="match status" value="1"/>
</dbReference>
<dbReference type="Proteomes" id="UP001233535">
    <property type="component" value="Unassembled WGS sequence"/>
</dbReference>
<keyword evidence="4" id="KW-1185">Reference proteome</keyword>
<comment type="caution">
    <text evidence="3">The sequence shown here is derived from an EMBL/GenBank/DDBJ whole genome shotgun (WGS) entry which is preliminary data.</text>
</comment>
<evidence type="ECO:0000313" key="4">
    <source>
        <dbReference type="Proteomes" id="UP001233535"/>
    </source>
</evidence>
<dbReference type="EMBL" id="JARUHG010000001">
    <property type="protein sequence ID" value="MDR0181749.1"/>
    <property type="molecule type" value="Genomic_DNA"/>
</dbReference>
<sequence>MRLDPASATIVAGTSPTRAPWLEVMPEPVRTSAPEPASSQPPTLDLHVPEPPRRTPASARAQWLSDAPAQYPWSQGELASPAVRQEFWRLVQAAASYSPKVRQAEAEHQASLLDLRSVKGQRWPQVTVGAGSGGYALGGGKYEDEYAQKPSLEAQIVTPVYDFGRLKNTIASYRHLADASEFAYNAQLQAVASEVSATAIDLIKTRMLVEISTQYVDRLQSLVDMLQQIVQVDVGRGSELTQAKARFLQAQANRDAIVARVLELELQLRRQVGDVAPPDIATENWEMGAIDAASLMSALASHPTVLQAQAEVASAQSQADAIRSSSLPSLNWVVSKTTQKDALGQSQPWETRLSLDWSAFRGGAARAQRQAALARAESGRQRAEQQRLDLEFQVRNAIHNAKVFSDRADAYRDLIDENDRVRRAFFQQWYHLGRRTLLDVLSAESDYYTAQINEVGSRMDGYRANFDAYAYAGMLAQWLQNGN</sequence>
<accession>A0ABU1CBF9</accession>
<dbReference type="InterPro" id="IPR010131">
    <property type="entry name" value="MdtP/NodT-like"/>
</dbReference>
<evidence type="ECO:0000256" key="1">
    <source>
        <dbReference type="ARBA" id="ARBA00007613"/>
    </source>
</evidence>
<gene>
    <name evidence="3" type="ORF">P8609_02045</name>
</gene>
<evidence type="ECO:0000256" key="2">
    <source>
        <dbReference type="SAM" id="MobiDB-lite"/>
    </source>
</evidence>
<name>A0ABU1CBF9_9GAMM</name>
<protein>
    <submittedName>
        <fullName evidence="3">TolC family protein</fullName>
    </submittedName>
</protein>
<proteinExistence type="inferred from homology"/>
<comment type="similarity">
    <text evidence="1">Belongs to the outer membrane factor (OMF) (TC 1.B.17) family.</text>
</comment>
<dbReference type="Pfam" id="PF02321">
    <property type="entry name" value="OEP"/>
    <property type="match status" value="2"/>
</dbReference>
<dbReference type="InterPro" id="IPR003423">
    <property type="entry name" value="OMP_efflux"/>
</dbReference>
<dbReference type="Gene3D" id="1.20.1600.10">
    <property type="entry name" value="Outer membrane efflux proteins (OEP)"/>
    <property type="match status" value="1"/>
</dbReference>
<dbReference type="RefSeq" id="WP_309260926.1">
    <property type="nucleotide sequence ID" value="NZ_JARUHG010000001.1"/>
</dbReference>
<reference evidence="3 4" key="1">
    <citation type="submission" date="2023-04" db="EMBL/GenBank/DDBJ databases">
        <title>Lysobacter sp. strain UC isolated from soil sample.</title>
        <authorList>
            <person name="Choksket S."/>
            <person name="Harshvardhan F."/>
            <person name="Rana R."/>
            <person name="Patil P.B."/>
            <person name="Korpole S."/>
        </authorList>
    </citation>
    <scope>NUCLEOTIDE SEQUENCE [LARGE SCALE GENOMIC DNA]</scope>
    <source>
        <strain evidence="3 4">UC</strain>
    </source>
</reference>
<evidence type="ECO:0000313" key="3">
    <source>
        <dbReference type="EMBL" id="MDR0181749.1"/>
    </source>
</evidence>
<feature type="region of interest" description="Disordered" evidence="2">
    <location>
        <begin position="1"/>
        <end position="59"/>
    </location>
</feature>
<dbReference type="PANTHER" id="PTHR30203">
    <property type="entry name" value="OUTER MEMBRANE CATION EFFLUX PROTEIN"/>
    <property type="match status" value="1"/>
</dbReference>
<organism evidence="3 4">
    <name type="scientific">Lysobacter arvi</name>
    <dbReference type="NCBI Taxonomy" id="3038776"/>
    <lineage>
        <taxon>Bacteria</taxon>
        <taxon>Pseudomonadati</taxon>
        <taxon>Pseudomonadota</taxon>
        <taxon>Gammaproteobacteria</taxon>
        <taxon>Lysobacterales</taxon>
        <taxon>Lysobacteraceae</taxon>
        <taxon>Lysobacter</taxon>
    </lineage>
</organism>